<feature type="region of interest" description="Disordered" evidence="1">
    <location>
        <begin position="595"/>
        <end position="620"/>
    </location>
</feature>
<evidence type="ECO:0000256" key="1">
    <source>
        <dbReference type="SAM" id="MobiDB-lite"/>
    </source>
</evidence>
<evidence type="ECO:0000313" key="4">
    <source>
        <dbReference type="EMBL" id="CAH0370283.1"/>
    </source>
</evidence>
<dbReference type="Gene3D" id="3.40.525.10">
    <property type="entry name" value="CRAL-TRIO lipid binding domain"/>
    <property type="match status" value="1"/>
</dbReference>
<reference evidence="4" key="2">
    <citation type="submission" date="2021-11" db="EMBL/GenBank/DDBJ databases">
        <authorList>
            <consortium name="Genoscope - CEA"/>
            <person name="William W."/>
        </authorList>
    </citation>
    <scope>NUCLEOTIDE SEQUENCE</scope>
</reference>
<dbReference type="AlphaFoldDB" id="A0A7S3ZZL6"/>
<feature type="domain" description="CRAL-TRIO" evidence="2">
    <location>
        <begin position="405"/>
        <end position="587"/>
    </location>
</feature>
<dbReference type="InterPro" id="IPR001251">
    <property type="entry name" value="CRAL-TRIO_dom"/>
</dbReference>
<dbReference type="SMART" id="SM00516">
    <property type="entry name" value="SEC14"/>
    <property type="match status" value="1"/>
</dbReference>
<proteinExistence type="predicted"/>
<reference evidence="3" key="1">
    <citation type="submission" date="2021-01" db="EMBL/GenBank/DDBJ databases">
        <authorList>
            <person name="Corre E."/>
            <person name="Pelletier E."/>
            <person name="Niang G."/>
            <person name="Scheremetjew M."/>
            <person name="Finn R."/>
            <person name="Kale V."/>
            <person name="Holt S."/>
            <person name="Cochrane G."/>
            <person name="Meng A."/>
            <person name="Brown T."/>
            <person name="Cohen L."/>
        </authorList>
    </citation>
    <scope>NUCLEOTIDE SEQUENCE</scope>
    <source>
        <strain evidence="3">CCMP1756</strain>
    </source>
</reference>
<dbReference type="PANTHER" id="PTHR45657">
    <property type="entry name" value="CRAL-TRIO DOMAIN-CONTAINING PROTEIN YKL091C-RELATED"/>
    <property type="match status" value="1"/>
</dbReference>
<evidence type="ECO:0000259" key="2">
    <source>
        <dbReference type="PROSITE" id="PS50191"/>
    </source>
</evidence>
<protein>
    <recommendedName>
        <fullName evidence="2">CRAL-TRIO domain-containing protein</fullName>
    </recommendedName>
</protein>
<dbReference type="OrthoDB" id="1434354at2759"/>
<dbReference type="EMBL" id="CAKKNE010000003">
    <property type="protein sequence ID" value="CAH0370283.1"/>
    <property type="molecule type" value="Genomic_DNA"/>
</dbReference>
<dbReference type="EMBL" id="HBIW01016683">
    <property type="protein sequence ID" value="CAE0698958.1"/>
    <property type="molecule type" value="Transcribed_RNA"/>
</dbReference>
<name>A0A7S3ZZL6_9STRA</name>
<dbReference type="InterPro" id="IPR051026">
    <property type="entry name" value="PI/PC_transfer"/>
</dbReference>
<keyword evidence="5" id="KW-1185">Reference proteome</keyword>
<dbReference type="Proteomes" id="UP000789595">
    <property type="component" value="Unassembled WGS sequence"/>
</dbReference>
<dbReference type="InterPro" id="IPR036865">
    <property type="entry name" value="CRAL-TRIO_dom_sf"/>
</dbReference>
<evidence type="ECO:0000313" key="5">
    <source>
        <dbReference type="Proteomes" id="UP000789595"/>
    </source>
</evidence>
<dbReference type="PROSITE" id="PS50191">
    <property type="entry name" value="CRAL_TRIO"/>
    <property type="match status" value="1"/>
</dbReference>
<organism evidence="3">
    <name type="scientific">Pelagomonas calceolata</name>
    <dbReference type="NCBI Taxonomy" id="35677"/>
    <lineage>
        <taxon>Eukaryota</taxon>
        <taxon>Sar</taxon>
        <taxon>Stramenopiles</taxon>
        <taxon>Ochrophyta</taxon>
        <taxon>Pelagophyceae</taxon>
        <taxon>Pelagomonadales</taxon>
        <taxon>Pelagomonadaceae</taxon>
        <taxon>Pelagomonas</taxon>
    </lineage>
</organism>
<dbReference type="Pfam" id="PF00650">
    <property type="entry name" value="CRAL_TRIO"/>
    <property type="match status" value="1"/>
</dbReference>
<evidence type="ECO:0000313" key="3">
    <source>
        <dbReference type="EMBL" id="CAE0698958.1"/>
    </source>
</evidence>
<accession>A0A7S3ZZL6</accession>
<dbReference type="PANTHER" id="PTHR45657:SF1">
    <property type="entry name" value="CRAL-TRIO DOMAIN-CONTAINING PROTEIN YKL091C-RELATED"/>
    <property type="match status" value="1"/>
</dbReference>
<gene>
    <name evidence="3" type="ORF">PCAL00307_LOCUS14394</name>
    <name evidence="4" type="ORF">PECAL_3P01590</name>
</gene>
<dbReference type="CDD" id="cd00170">
    <property type="entry name" value="SEC14"/>
    <property type="match status" value="1"/>
</dbReference>
<sequence>MLIFTMSGGALTTTISGRRAASSCCVSFDTSVTSVSRDASSSGCVESSSSVTGFGGSGCFATAARWSSFRSGCGRSLSSMMGALCQFSANLRTLEGLRGRAWPGLPAGAGSAICYCHPVNRGCQGRRLTETRRRGAARRLGGVHPARQCLNKGSGEANFFAKLCRIFDGRGAWSKRAANSRQTPRGVPGARLRALISHTGLGVAVVGNSGAATSPVSLVGNRPKTPGAAMLFANASPPSTPSTPVKATLSPGVATPVIDATALTPWLGPERAPPAPLPEIVETDELSDPAFGEWLRAAPPPPRWVASERAFLSRVRRECAVQLARAPNYPEAYGDRRLIRFLRQHKSEKKGVKAVKEYLRWREAEKIDLIRDEIMAGKDRPETWPSGAFFKARCAVLPCAEQLFDVKGNALCVEQYGFWPAHRLKDITAEKYIGWQTYALEHKSMVLERIALGRERAVLRAAHAQWLADPGKATPLREGWGEVARLCTIFDMKGLTLSHALLPGGFNMVRQLIPLVQKNYPWLQDTTHFVNASGATSYAWSMLRPLLPKNTQRKVHIHGAGAAQSLTEEVRPDFLPEQLGGRAACRELRPPVSLEEHDRGVVGSPLRSPRQSPRAGPRSIEVEVNETSVPTAVVVPGVEYVCHDHNHKGKRTRKALRLRDRSLELLPTARWRLSRQMLRLRSPKRLSLASHQPLAAYVGAADAALPSNAAAHHREASIRARDLPASFVVLATPKQQVVTLELADAAQARALVEAIHMQADLAA</sequence>
<dbReference type="SUPFAM" id="SSF52087">
    <property type="entry name" value="CRAL/TRIO domain"/>
    <property type="match status" value="1"/>
</dbReference>